<dbReference type="Proteomes" id="UP000515406">
    <property type="component" value="Chromosome"/>
</dbReference>
<feature type="site" description="Important for substrate specificity" evidence="9">
    <location>
        <position position="170"/>
    </location>
</feature>
<keyword evidence="4 9" id="KW-0546">Nucleotide metabolism</keyword>
<comment type="caution">
    <text evidence="9">Lacks conserved residue(s) required for the propagation of feature annotation.</text>
</comment>
<dbReference type="Pfam" id="PF02545">
    <property type="entry name" value="Maf"/>
    <property type="match status" value="1"/>
</dbReference>
<evidence type="ECO:0000256" key="2">
    <source>
        <dbReference type="ARBA" id="ARBA00022490"/>
    </source>
</evidence>
<feature type="site" description="Important for substrate specificity" evidence="9">
    <location>
        <position position="88"/>
    </location>
</feature>
<gene>
    <name evidence="10" type="primary">yceF</name>
    <name evidence="10" type="ORF">CFBP498_19700</name>
</gene>
<feature type="site" description="Important for substrate specificity" evidence="9">
    <location>
        <position position="30"/>
    </location>
</feature>
<evidence type="ECO:0000313" key="11">
    <source>
        <dbReference type="Proteomes" id="UP000515406"/>
    </source>
</evidence>
<keyword evidence="3 9" id="KW-0378">Hydrolase</keyword>
<feature type="active site" description="Proton acceptor" evidence="9">
    <location>
        <position position="87"/>
    </location>
</feature>
<dbReference type="PANTHER" id="PTHR43213">
    <property type="entry name" value="BIFUNCTIONAL DTTP/UTP PYROPHOSPHATASE/METHYLTRANSFERASE PROTEIN-RELATED"/>
    <property type="match status" value="1"/>
</dbReference>
<dbReference type="CDD" id="cd00555">
    <property type="entry name" value="Maf"/>
    <property type="match status" value="1"/>
</dbReference>
<evidence type="ECO:0000256" key="1">
    <source>
        <dbReference type="ARBA" id="ARBA00004496"/>
    </source>
</evidence>
<dbReference type="PIRSF" id="PIRSF006305">
    <property type="entry name" value="Maf"/>
    <property type="match status" value="1"/>
</dbReference>
<sequence>MLRGGWQTPLPVPSQHAMMPRLILASTSVYRRELLGRLQLDFSTARPEVDERAQPGETPSALASRLAAEKAAAVAAHAPDAWVIGSDQVADLDGQPLGKPGTLDQAHAQLTAMSGRVVRFHTAVSLVGPERSLHARDLTEVQLRPLTPAEIERYLAAEPALDCAGSFKCEGLGISLFDAIRSEDPTALVGLPLIALARLLRQAGFELP</sequence>
<dbReference type="InterPro" id="IPR003697">
    <property type="entry name" value="Maf-like"/>
</dbReference>
<evidence type="ECO:0000256" key="6">
    <source>
        <dbReference type="ARBA" id="ARBA00053369"/>
    </source>
</evidence>
<proteinExistence type="inferred from homology"/>
<comment type="cofactor">
    <cofactor evidence="9">
        <name>a divalent metal cation</name>
        <dbReference type="ChEBI" id="CHEBI:60240"/>
    </cofactor>
</comment>
<comment type="function">
    <text evidence="6 9">Nucleoside triphosphate pyrophosphatase that hydrolyzes 7-methyl-GTP (m(7)GTP). May have a dual role in cell division arrest and in preventing the incorporation of modified nucleotides into cellular nucleic acids.</text>
</comment>
<evidence type="ECO:0000256" key="4">
    <source>
        <dbReference type="ARBA" id="ARBA00023080"/>
    </source>
</evidence>
<dbReference type="FunFam" id="3.90.950.10:FF:000005">
    <property type="entry name" value="7-methyl-GTP pyrophosphatase"/>
    <property type="match status" value="1"/>
</dbReference>
<keyword evidence="11" id="KW-1185">Reference proteome</keyword>
<accession>A0A6V7D2W7</accession>
<name>A0A6V7D2W7_9XANT</name>
<comment type="similarity">
    <text evidence="7 9">Belongs to the Maf family. YceF subfamily.</text>
</comment>
<dbReference type="EMBL" id="LR828257">
    <property type="protein sequence ID" value="CAD0327305.1"/>
    <property type="molecule type" value="Genomic_DNA"/>
</dbReference>
<dbReference type="GO" id="GO:0005737">
    <property type="term" value="C:cytoplasm"/>
    <property type="evidence" value="ECO:0007669"/>
    <property type="project" value="UniProtKB-SubCell"/>
</dbReference>
<evidence type="ECO:0000256" key="8">
    <source>
        <dbReference type="ARBA" id="ARBA00068163"/>
    </source>
</evidence>
<comment type="subcellular location">
    <subcellularLocation>
        <location evidence="1 9">Cytoplasm</location>
    </subcellularLocation>
</comment>
<dbReference type="InterPro" id="IPR029001">
    <property type="entry name" value="ITPase-like_fam"/>
</dbReference>
<dbReference type="EC" id="3.6.1.-" evidence="9"/>
<dbReference type="NCBIfam" id="TIGR00172">
    <property type="entry name" value="maf"/>
    <property type="match status" value="1"/>
</dbReference>
<dbReference type="Gene3D" id="3.90.950.10">
    <property type="match status" value="1"/>
</dbReference>
<protein>
    <recommendedName>
        <fullName evidence="8 9">7-methyl-GTP pyrophosphatase</fullName>
        <shortName evidence="9">m(7)GTP pyrophosphatase</shortName>
        <ecNumber evidence="9">3.6.1.-</ecNumber>
    </recommendedName>
</protein>
<dbReference type="HAMAP" id="MF_00528">
    <property type="entry name" value="Maf"/>
    <property type="match status" value="1"/>
</dbReference>
<dbReference type="AlphaFoldDB" id="A0A6V7D2W7"/>
<dbReference type="GO" id="GO:0009117">
    <property type="term" value="P:nucleotide metabolic process"/>
    <property type="evidence" value="ECO:0007669"/>
    <property type="project" value="UniProtKB-KW"/>
</dbReference>
<comment type="catalytic activity">
    <reaction evidence="5 9">
        <text>N(7)-methyl-GTP + H2O = N(7)-methyl-GMP + diphosphate + H(+)</text>
        <dbReference type="Rhea" id="RHEA:58744"/>
        <dbReference type="ChEBI" id="CHEBI:15377"/>
        <dbReference type="ChEBI" id="CHEBI:15378"/>
        <dbReference type="ChEBI" id="CHEBI:33019"/>
        <dbReference type="ChEBI" id="CHEBI:58285"/>
        <dbReference type="ChEBI" id="CHEBI:87133"/>
    </reaction>
</comment>
<evidence type="ECO:0000256" key="3">
    <source>
        <dbReference type="ARBA" id="ARBA00022801"/>
    </source>
</evidence>
<evidence type="ECO:0000313" key="10">
    <source>
        <dbReference type="EMBL" id="CAD0327289.1"/>
    </source>
</evidence>
<evidence type="ECO:0000256" key="7">
    <source>
        <dbReference type="ARBA" id="ARBA00060749"/>
    </source>
</evidence>
<evidence type="ECO:0000256" key="5">
    <source>
        <dbReference type="ARBA" id="ARBA00050213"/>
    </source>
</evidence>
<organism evidence="10 11">
    <name type="scientific">Xanthomonas hortorum pv. vitians</name>
    <dbReference type="NCBI Taxonomy" id="83224"/>
    <lineage>
        <taxon>Bacteria</taxon>
        <taxon>Pseudomonadati</taxon>
        <taxon>Pseudomonadota</taxon>
        <taxon>Gammaproteobacteria</taxon>
        <taxon>Lysobacterales</taxon>
        <taxon>Lysobacteraceae</taxon>
        <taxon>Xanthomonas</taxon>
    </lineage>
</organism>
<reference evidence="10 11" key="1">
    <citation type="submission" date="2020-07" db="EMBL/GenBank/DDBJ databases">
        <authorList>
            <person name="Pothier F. J."/>
        </authorList>
    </citation>
    <scope>NUCLEOTIDE SEQUENCE [LARGE SCALE GENOMIC DNA]</scope>
    <source>
        <strain evidence="10 11">CFBP 498</strain>
    </source>
</reference>
<keyword evidence="2 9" id="KW-0963">Cytoplasm</keyword>
<dbReference type="SUPFAM" id="SSF52972">
    <property type="entry name" value="ITPase-like"/>
    <property type="match status" value="1"/>
</dbReference>
<evidence type="ECO:0000256" key="9">
    <source>
        <dbReference type="HAMAP-Rule" id="MF_00528"/>
    </source>
</evidence>
<dbReference type="GO" id="GO:0047429">
    <property type="term" value="F:nucleoside triphosphate diphosphatase activity"/>
    <property type="evidence" value="ECO:0007669"/>
    <property type="project" value="InterPro"/>
</dbReference>
<dbReference type="EMBL" id="LR828257">
    <property type="protein sequence ID" value="CAD0327289.1"/>
    <property type="molecule type" value="Genomic_DNA"/>
</dbReference>
<dbReference type="PANTHER" id="PTHR43213:SF10">
    <property type="entry name" value="7-METHYL-GTP PYROPHOSPHATASE"/>
    <property type="match status" value="1"/>
</dbReference>